<dbReference type="GO" id="GO:0004984">
    <property type="term" value="F:olfactory receptor activity"/>
    <property type="evidence" value="ECO:0000318"/>
    <property type="project" value="GO_Central"/>
</dbReference>
<evidence type="ECO:0000256" key="10">
    <source>
        <dbReference type="RuleBase" id="RU000688"/>
    </source>
</evidence>
<dbReference type="FunFam" id="1.20.1070.10:FF:000015">
    <property type="entry name" value="Olfactory receptor"/>
    <property type="match status" value="1"/>
</dbReference>
<comment type="subcellular location">
    <subcellularLocation>
        <location evidence="1 11">Cell membrane</location>
        <topology evidence="1 11">Multi-pass membrane protein</topology>
    </subcellularLocation>
</comment>
<evidence type="ECO:0000256" key="2">
    <source>
        <dbReference type="ARBA" id="ARBA00022475"/>
    </source>
</evidence>
<organism evidence="13 14">
    <name type="scientific">Xenopus laevis</name>
    <name type="common">African clawed frog</name>
    <dbReference type="NCBI Taxonomy" id="8355"/>
    <lineage>
        <taxon>Eukaryota</taxon>
        <taxon>Metazoa</taxon>
        <taxon>Chordata</taxon>
        <taxon>Craniata</taxon>
        <taxon>Vertebrata</taxon>
        <taxon>Euteleostomi</taxon>
        <taxon>Amphibia</taxon>
        <taxon>Batrachia</taxon>
        <taxon>Anura</taxon>
        <taxon>Pipoidea</taxon>
        <taxon>Pipidae</taxon>
        <taxon>Xenopodinae</taxon>
        <taxon>Xenopus</taxon>
        <taxon>Xenopus</taxon>
    </lineage>
</organism>
<evidence type="ECO:0000256" key="1">
    <source>
        <dbReference type="ARBA" id="ARBA00004651"/>
    </source>
</evidence>
<evidence type="ECO:0000256" key="4">
    <source>
        <dbReference type="ARBA" id="ARBA00022725"/>
    </source>
</evidence>
<evidence type="ECO:0000256" key="8">
    <source>
        <dbReference type="ARBA" id="ARBA00023170"/>
    </source>
</evidence>
<dbReference type="Pfam" id="PF13853">
    <property type="entry name" value="7tm_4"/>
    <property type="match status" value="1"/>
</dbReference>
<keyword evidence="9 10" id="KW-0807">Transducer</keyword>
<reference evidence="14" key="1">
    <citation type="submission" date="2025-08" db="UniProtKB">
        <authorList>
            <consortium name="RefSeq"/>
        </authorList>
    </citation>
    <scope>IDENTIFICATION</scope>
    <source>
        <strain evidence="14">J_2021</strain>
        <tissue evidence="14">Erythrocytes</tissue>
    </source>
</reference>
<dbReference type="InterPro" id="IPR000725">
    <property type="entry name" value="Olfact_rcpt"/>
</dbReference>
<dbReference type="PROSITE" id="PS00237">
    <property type="entry name" value="G_PROTEIN_RECEP_F1_1"/>
    <property type="match status" value="1"/>
</dbReference>
<dbReference type="AlphaFoldDB" id="A0A8J1MII7"/>
<feature type="transmembrane region" description="Helical" evidence="11">
    <location>
        <begin position="59"/>
        <end position="85"/>
    </location>
</feature>
<keyword evidence="2 11" id="KW-1003">Cell membrane</keyword>
<evidence type="ECO:0000313" key="14">
    <source>
        <dbReference type="RefSeq" id="XP_041440875.1"/>
    </source>
</evidence>
<feature type="transmembrane region" description="Helical" evidence="11">
    <location>
        <begin position="92"/>
        <end position="111"/>
    </location>
</feature>
<dbReference type="PROSITE" id="PS50262">
    <property type="entry name" value="G_PROTEIN_RECEP_F1_2"/>
    <property type="match status" value="1"/>
</dbReference>
<keyword evidence="7 11" id="KW-0472">Membrane</keyword>
<dbReference type="GeneID" id="108695645"/>
<name>A0A8J1MII7_XENLA</name>
<evidence type="ECO:0000256" key="9">
    <source>
        <dbReference type="ARBA" id="ARBA00023224"/>
    </source>
</evidence>
<keyword evidence="4 11" id="KW-0552">Olfaction</keyword>
<dbReference type="KEGG" id="xla:108695645"/>
<keyword evidence="5 11" id="KW-1133">Transmembrane helix</keyword>
<dbReference type="GO" id="GO:0005886">
    <property type="term" value="C:plasma membrane"/>
    <property type="evidence" value="ECO:0007669"/>
    <property type="project" value="UniProtKB-SubCell"/>
</dbReference>
<dbReference type="CDD" id="cd13954">
    <property type="entry name" value="7tmA_OR"/>
    <property type="match status" value="1"/>
</dbReference>
<feature type="transmembrane region" description="Helical" evidence="11">
    <location>
        <begin position="131"/>
        <end position="153"/>
    </location>
</feature>
<dbReference type="Proteomes" id="UP000186698">
    <property type="component" value="Chromosome 1L"/>
</dbReference>
<keyword evidence="13" id="KW-1185">Reference proteome</keyword>
<dbReference type="SUPFAM" id="SSF81321">
    <property type="entry name" value="Family A G protein-coupled receptor-like"/>
    <property type="match status" value="1"/>
</dbReference>
<dbReference type="RefSeq" id="XP_041440875.1">
    <property type="nucleotide sequence ID" value="XM_041584941.1"/>
</dbReference>
<dbReference type="InterPro" id="IPR050516">
    <property type="entry name" value="Olfactory_GPCR"/>
</dbReference>
<dbReference type="PRINTS" id="PR00237">
    <property type="entry name" value="GPCRRHODOPSN"/>
</dbReference>
<keyword evidence="6 10" id="KW-0297">G-protein coupled receptor</keyword>
<dbReference type="PRINTS" id="PR00245">
    <property type="entry name" value="OLFACTORYR"/>
</dbReference>
<evidence type="ECO:0000256" key="3">
    <source>
        <dbReference type="ARBA" id="ARBA00022692"/>
    </source>
</evidence>
<evidence type="ECO:0000256" key="11">
    <source>
        <dbReference type="RuleBase" id="RU363047"/>
    </source>
</evidence>
<evidence type="ECO:0000259" key="12">
    <source>
        <dbReference type="PROSITE" id="PS50262"/>
    </source>
</evidence>
<dbReference type="GO" id="GO:0004930">
    <property type="term" value="F:G protein-coupled receptor activity"/>
    <property type="evidence" value="ECO:0007669"/>
    <property type="project" value="UniProtKB-KW"/>
</dbReference>
<evidence type="ECO:0000256" key="5">
    <source>
        <dbReference type="ARBA" id="ARBA00022989"/>
    </source>
</evidence>
<feature type="transmembrane region" description="Helical" evidence="11">
    <location>
        <begin position="173"/>
        <end position="191"/>
    </location>
</feature>
<accession>A0A8J1MII7</accession>
<feature type="transmembrane region" description="Helical" evidence="11">
    <location>
        <begin position="270"/>
        <end position="287"/>
    </location>
</feature>
<keyword evidence="3 10" id="KW-0812">Transmembrane</keyword>
<evidence type="ECO:0000256" key="6">
    <source>
        <dbReference type="ARBA" id="ARBA00023040"/>
    </source>
</evidence>
<dbReference type="Gene3D" id="1.20.1070.10">
    <property type="entry name" value="Rhodopsin 7-helix transmembrane proteins"/>
    <property type="match status" value="1"/>
</dbReference>
<evidence type="ECO:0000313" key="13">
    <source>
        <dbReference type="Proteomes" id="UP000186698"/>
    </source>
</evidence>
<keyword evidence="8 10" id="KW-0675">Receptor</keyword>
<dbReference type="OrthoDB" id="5964498at2759"/>
<gene>
    <name evidence="14" type="primary">LOC108695645</name>
</gene>
<sequence length="350" mass="40116">MLPWLNEYPDGDKAVLLKEGFQVRFKIPAKDGGRTHTVESRVEEFILLGFSERKHLSSFLFALFFIIYLLTLIGNFFVFLTILCVTKLHKPMYFFLSNLSFIDICYTNVTLPQSLLQILKTSKKVLFAKCITQLFFLQFFFGTEWFLLAIMAYDRYLAICNPLRYSTIMCQKVCSYLAAGIWFCGFINSLFNTLLVARLSFCGPNVINHFSCDIPPLLKLSCSNTLSNEVTVFLIGLFFGVSSGLLTLFSYVKIIGTVLSIQTVDGRQKVFSTCASHITCVCLFYTTATFRYMRPQSIYSMDMEDKIVSVLYSIITPFLNPIIYTLRNKEVISVVKKLLCRKVWIHPSHS</sequence>
<keyword evidence="11" id="KW-0716">Sensory transduction</keyword>
<feature type="domain" description="G-protein coupled receptors family 1 profile" evidence="12">
    <location>
        <begin position="74"/>
        <end position="324"/>
    </location>
</feature>
<dbReference type="InterPro" id="IPR000276">
    <property type="entry name" value="GPCR_Rhodpsn"/>
</dbReference>
<dbReference type="InterPro" id="IPR017452">
    <property type="entry name" value="GPCR_Rhodpsn_7TM"/>
</dbReference>
<comment type="similarity">
    <text evidence="10">Belongs to the G-protein coupled receptor 1 family.</text>
</comment>
<dbReference type="PANTHER" id="PTHR26452">
    <property type="entry name" value="OLFACTORY RECEPTOR"/>
    <property type="match status" value="1"/>
</dbReference>
<proteinExistence type="inferred from homology"/>
<evidence type="ECO:0000256" key="7">
    <source>
        <dbReference type="ARBA" id="ARBA00023136"/>
    </source>
</evidence>
<protein>
    <recommendedName>
        <fullName evidence="11">Olfactory receptor</fullName>
    </recommendedName>
</protein>
<dbReference type="GO" id="GO:0005549">
    <property type="term" value="F:odorant binding"/>
    <property type="evidence" value="ECO:0000318"/>
    <property type="project" value="GO_Central"/>
</dbReference>
<feature type="transmembrane region" description="Helical" evidence="11">
    <location>
        <begin position="307"/>
        <end position="326"/>
    </location>
</feature>
<feature type="transmembrane region" description="Helical" evidence="11">
    <location>
        <begin position="230"/>
        <end position="249"/>
    </location>
</feature>